<organism evidence="4 5">
    <name type="scientific">Glycomyces niveus</name>
    <dbReference type="NCBI Taxonomy" id="2820287"/>
    <lineage>
        <taxon>Bacteria</taxon>
        <taxon>Bacillati</taxon>
        <taxon>Actinomycetota</taxon>
        <taxon>Actinomycetes</taxon>
        <taxon>Glycomycetales</taxon>
        <taxon>Glycomycetaceae</taxon>
        <taxon>Glycomyces</taxon>
    </lineage>
</organism>
<protein>
    <submittedName>
        <fullName evidence="4">DUF4190 domain-containing protein</fullName>
    </submittedName>
</protein>
<reference evidence="4 5" key="1">
    <citation type="submission" date="2021-03" db="EMBL/GenBank/DDBJ databases">
        <title>Glycomyces sp. nov., a novel actinomycete isolated from soil.</title>
        <authorList>
            <person name="Yang X."/>
            <person name="Xu X."/>
        </authorList>
    </citation>
    <scope>NUCLEOTIDE SEQUENCE [LARGE SCALE GENOMIC DNA]</scope>
    <source>
        <strain evidence="4 5">NEAU-S30</strain>
    </source>
</reference>
<name>A0ABS3TY54_9ACTN</name>
<evidence type="ECO:0000313" key="5">
    <source>
        <dbReference type="Proteomes" id="UP000681341"/>
    </source>
</evidence>
<comment type="caution">
    <text evidence="4">The sequence shown here is derived from an EMBL/GenBank/DDBJ whole genome shotgun (WGS) entry which is preliminary data.</text>
</comment>
<dbReference type="RefSeq" id="WP_208494142.1">
    <property type="nucleotide sequence ID" value="NZ_JAGFNP010000001.1"/>
</dbReference>
<feature type="transmembrane region" description="Helical" evidence="2">
    <location>
        <begin position="45"/>
        <end position="67"/>
    </location>
</feature>
<evidence type="ECO:0000256" key="1">
    <source>
        <dbReference type="SAM" id="MobiDB-lite"/>
    </source>
</evidence>
<evidence type="ECO:0000259" key="3">
    <source>
        <dbReference type="Pfam" id="PF13828"/>
    </source>
</evidence>
<dbReference type="InterPro" id="IPR025241">
    <property type="entry name" value="DUF4190"/>
</dbReference>
<evidence type="ECO:0000313" key="4">
    <source>
        <dbReference type="EMBL" id="MBO3731438.1"/>
    </source>
</evidence>
<sequence length="127" mass="13281">MSYDPYNQQQSQPPGMQPPPPPGMPMAPPAYQQQQAGGVEINGKAVAALVCGVLFCTGILGIISLVLGKSAEREINAGMGIGRPMAKAGRVLGWVGIAFTLVWVAYFIILFAIIGTAANSISNSTVY</sequence>
<keyword evidence="2" id="KW-1133">Transmembrane helix</keyword>
<keyword evidence="5" id="KW-1185">Reference proteome</keyword>
<dbReference type="EMBL" id="JAGFNP010000001">
    <property type="protein sequence ID" value="MBO3731438.1"/>
    <property type="molecule type" value="Genomic_DNA"/>
</dbReference>
<dbReference type="Pfam" id="PF13828">
    <property type="entry name" value="DUF4190"/>
    <property type="match status" value="1"/>
</dbReference>
<dbReference type="Proteomes" id="UP000681341">
    <property type="component" value="Unassembled WGS sequence"/>
</dbReference>
<feature type="transmembrane region" description="Helical" evidence="2">
    <location>
        <begin position="88"/>
        <end position="114"/>
    </location>
</feature>
<keyword evidence="2" id="KW-0472">Membrane</keyword>
<gene>
    <name evidence="4" type="ORF">J5V16_01270</name>
</gene>
<feature type="compositionally biased region" description="Pro residues" evidence="1">
    <location>
        <begin position="15"/>
        <end position="28"/>
    </location>
</feature>
<proteinExistence type="predicted"/>
<accession>A0ABS3TY54</accession>
<keyword evidence="2" id="KW-0812">Transmembrane</keyword>
<evidence type="ECO:0000256" key="2">
    <source>
        <dbReference type="SAM" id="Phobius"/>
    </source>
</evidence>
<feature type="domain" description="DUF4190" evidence="3">
    <location>
        <begin position="45"/>
        <end position="102"/>
    </location>
</feature>
<feature type="region of interest" description="Disordered" evidence="1">
    <location>
        <begin position="1"/>
        <end position="30"/>
    </location>
</feature>